<gene>
    <name evidence="3" type="primary">LOC111137609</name>
</gene>
<dbReference type="InterPro" id="IPR011042">
    <property type="entry name" value="6-blade_b-propeller_TolB-like"/>
</dbReference>
<dbReference type="Gene3D" id="2.120.10.30">
    <property type="entry name" value="TolB, C-terminal domain"/>
    <property type="match status" value="1"/>
</dbReference>
<organism evidence="2 3">
    <name type="scientific">Crassostrea virginica</name>
    <name type="common">Eastern oyster</name>
    <dbReference type="NCBI Taxonomy" id="6565"/>
    <lineage>
        <taxon>Eukaryota</taxon>
        <taxon>Metazoa</taxon>
        <taxon>Spiralia</taxon>
        <taxon>Lophotrochozoa</taxon>
        <taxon>Mollusca</taxon>
        <taxon>Bivalvia</taxon>
        <taxon>Autobranchia</taxon>
        <taxon>Pteriomorphia</taxon>
        <taxon>Ostreida</taxon>
        <taxon>Ostreoidea</taxon>
        <taxon>Ostreidae</taxon>
        <taxon>Crassostrea</taxon>
    </lineage>
</organism>
<dbReference type="GeneID" id="111137609"/>
<evidence type="ECO:0000256" key="1">
    <source>
        <dbReference type="SAM" id="MobiDB-lite"/>
    </source>
</evidence>
<sequence>MEAVTTHMKSTEKQLEQSKEKSHMKQTLSLSSSVTKVRGYSVPDFVNAFHVSVDKSDRLWVSDWNGNLVQTDLQGNQLEKIQTSGGYEGYHTATQDGDLIYTDRGKKVIYRITPDRKITEFIKTGKWTPLSVHFSRINGDLLVGMGKNGEAKVTRYSTAGKELQNIQSDNQGQKLYSDPHHITENINGDICSSDYGKVVVVNKSGQHRFSYTDQESEFYPSGICTDVLGHILVCDSYSEIVHLLDQDGGILSVIPLSQQWILGPRGVCLDDENNLYVGHWETNTVTVYKYLQ</sequence>
<feature type="region of interest" description="Disordered" evidence="1">
    <location>
        <begin position="1"/>
        <end position="27"/>
    </location>
</feature>
<feature type="compositionally biased region" description="Basic and acidic residues" evidence="1">
    <location>
        <begin position="9"/>
        <end position="23"/>
    </location>
</feature>
<dbReference type="PANTHER" id="PTHR24104">
    <property type="entry name" value="E3 UBIQUITIN-PROTEIN LIGASE NHLRC1-RELATED"/>
    <property type="match status" value="1"/>
</dbReference>
<dbReference type="Proteomes" id="UP000694844">
    <property type="component" value="Chromosome 5"/>
</dbReference>
<dbReference type="KEGG" id="cvn:111137609"/>
<dbReference type="PANTHER" id="PTHR24104:SF25">
    <property type="entry name" value="PROTEIN LIN-41"/>
    <property type="match status" value="1"/>
</dbReference>
<accession>A0A8B8EXT7</accession>
<dbReference type="RefSeq" id="XP_022344845.1">
    <property type="nucleotide sequence ID" value="XM_022489137.1"/>
</dbReference>
<evidence type="ECO:0000313" key="2">
    <source>
        <dbReference type="Proteomes" id="UP000694844"/>
    </source>
</evidence>
<protein>
    <submittedName>
        <fullName evidence="3">Tripartite motif-containing protein 2-like</fullName>
    </submittedName>
</protein>
<dbReference type="OrthoDB" id="6150715at2759"/>
<keyword evidence="2" id="KW-1185">Reference proteome</keyword>
<dbReference type="AlphaFoldDB" id="A0A8B8EXT7"/>
<reference evidence="3" key="1">
    <citation type="submission" date="2025-08" db="UniProtKB">
        <authorList>
            <consortium name="RefSeq"/>
        </authorList>
    </citation>
    <scope>IDENTIFICATION</scope>
    <source>
        <tissue evidence="3">Whole sample</tissue>
    </source>
</reference>
<proteinExistence type="predicted"/>
<dbReference type="GO" id="GO:0008270">
    <property type="term" value="F:zinc ion binding"/>
    <property type="evidence" value="ECO:0007669"/>
    <property type="project" value="UniProtKB-KW"/>
</dbReference>
<dbReference type="InterPro" id="IPR050952">
    <property type="entry name" value="TRIM-NHL_E3_ligases"/>
</dbReference>
<evidence type="ECO:0000313" key="3">
    <source>
        <dbReference type="RefSeq" id="XP_022344845.1"/>
    </source>
</evidence>
<name>A0A8B8EXT7_CRAVI</name>
<dbReference type="SUPFAM" id="SSF101898">
    <property type="entry name" value="NHL repeat"/>
    <property type="match status" value="1"/>
</dbReference>